<dbReference type="InterPro" id="IPR006153">
    <property type="entry name" value="Cation/H_exchanger_TM"/>
</dbReference>
<feature type="transmembrane region" description="Helical" evidence="7">
    <location>
        <begin position="141"/>
        <end position="161"/>
    </location>
</feature>
<keyword evidence="5" id="KW-0406">Ion transport</keyword>
<feature type="transmembrane region" description="Helical" evidence="7">
    <location>
        <begin position="69"/>
        <end position="91"/>
    </location>
</feature>
<feature type="transmembrane region" description="Helical" evidence="7">
    <location>
        <begin position="285"/>
        <end position="304"/>
    </location>
</feature>
<evidence type="ECO:0000313" key="9">
    <source>
        <dbReference type="EMBL" id="NEE13428.1"/>
    </source>
</evidence>
<evidence type="ECO:0000259" key="8">
    <source>
        <dbReference type="Pfam" id="PF00999"/>
    </source>
</evidence>
<gene>
    <name evidence="9" type="ORF">G3M58_44110</name>
</gene>
<keyword evidence="3 7" id="KW-0812">Transmembrane</keyword>
<feature type="transmembrane region" description="Helical" evidence="7">
    <location>
        <begin position="243"/>
        <end position="273"/>
    </location>
</feature>
<dbReference type="EMBL" id="JAAGMN010004567">
    <property type="protein sequence ID" value="NEE13428.1"/>
    <property type="molecule type" value="Genomic_DNA"/>
</dbReference>
<evidence type="ECO:0000256" key="7">
    <source>
        <dbReference type="SAM" id="Phobius"/>
    </source>
</evidence>
<feature type="transmembrane region" description="Helical" evidence="7">
    <location>
        <begin position="103"/>
        <end position="129"/>
    </location>
</feature>
<dbReference type="InterPro" id="IPR038770">
    <property type="entry name" value="Na+/solute_symporter_sf"/>
</dbReference>
<comment type="caution">
    <text evidence="9">The sequence shown here is derived from an EMBL/GenBank/DDBJ whole genome shotgun (WGS) entry which is preliminary data.</text>
</comment>
<feature type="transmembrane region" description="Helical" evidence="7">
    <location>
        <begin position="35"/>
        <end position="54"/>
    </location>
</feature>
<name>A0A6G3X6J7_9ACTN</name>
<feature type="transmembrane region" description="Helical" evidence="7">
    <location>
        <begin position="202"/>
        <end position="222"/>
    </location>
</feature>
<dbReference type="GO" id="GO:1902600">
    <property type="term" value="P:proton transmembrane transport"/>
    <property type="evidence" value="ECO:0007669"/>
    <property type="project" value="InterPro"/>
</dbReference>
<dbReference type="GO" id="GO:0015297">
    <property type="term" value="F:antiporter activity"/>
    <property type="evidence" value="ECO:0007669"/>
    <property type="project" value="InterPro"/>
</dbReference>
<proteinExistence type="predicted"/>
<keyword evidence="2" id="KW-0813">Transport</keyword>
<keyword evidence="4 7" id="KW-1133">Transmembrane helix</keyword>
<sequence length="423" mass="44796">MTGDVLAKFLLCAAVMILVCRLLTAALARVNQPPVVAEMLTGLALGPSLFGLLFTDAQQWMFPDELRPVIYALGQLGIAFYMFLIGVEFSSSLSHGGGLIKRCLSVSAAGILVPLALGLAVTAWLFTVLPEMVPEAGSRYGTLYIGVVLSITALPMLARIIEERGLLGSKSATLALGAGAIDDIVAWLAIGVMLTFTAGTGVGPWQTALGFTALLAVLFGVARPMVKRFTARNGLTDNGFMTLVCALLFAACAVTEFLGLHVVIGAFVLGLAFPKSETLSRWLATVRPFAVGVLLPFYFVYTGLRTDIQLLGSGGALGAMALLFAASVVGKLGACALVARRHDRDWIQAAQVGVLMNTRGLVQLIALNIGMETGLLTASVFAQLVIVAVLTTLMTSPGLSLIEFWQRRKKKSEMASEKESLVR</sequence>
<evidence type="ECO:0000256" key="3">
    <source>
        <dbReference type="ARBA" id="ARBA00022692"/>
    </source>
</evidence>
<dbReference type="InterPro" id="IPR050794">
    <property type="entry name" value="CPA2_transporter"/>
</dbReference>
<evidence type="ECO:0000256" key="1">
    <source>
        <dbReference type="ARBA" id="ARBA00004141"/>
    </source>
</evidence>
<dbReference type="AlphaFoldDB" id="A0A6G3X6J7"/>
<feature type="transmembrane region" description="Helical" evidence="7">
    <location>
        <begin position="380"/>
        <end position="402"/>
    </location>
</feature>
<feature type="transmembrane region" description="Helical" evidence="7">
    <location>
        <begin position="316"/>
        <end position="339"/>
    </location>
</feature>
<keyword evidence="6 7" id="KW-0472">Membrane</keyword>
<evidence type="ECO:0000256" key="5">
    <source>
        <dbReference type="ARBA" id="ARBA00023065"/>
    </source>
</evidence>
<reference evidence="9" key="1">
    <citation type="submission" date="2020-01" db="EMBL/GenBank/DDBJ databases">
        <title>Insect and environment-associated Actinomycetes.</title>
        <authorList>
            <person name="Currrie C."/>
            <person name="Chevrette M."/>
            <person name="Carlson C."/>
            <person name="Stubbendieck R."/>
            <person name="Wendt-Pienkowski E."/>
        </authorList>
    </citation>
    <scope>NUCLEOTIDE SEQUENCE</scope>
    <source>
        <strain evidence="9">SID7499</strain>
    </source>
</reference>
<dbReference type="Pfam" id="PF00999">
    <property type="entry name" value="Na_H_Exchanger"/>
    <property type="match status" value="1"/>
</dbReference>
<dbReference type="PANTHER" id="PTHR32468:SF0">
    <property type="entry name" value="K(+)_H(+) ANTIPORTER 1"/>
    <property type="match status" value="1"/>
</dbReference>
<dbReference type="GO" id="GO:0016020">
    <property type="term" value="C:membrane"/>
    <property type="evidence" value="ECO:0007669"/>
    <property type="project" value="UniProtKB-SubCell"/>
</dbReference>
<dbReference type="PANTHER" id="PTHR32468">
    <property type="entry name" value="CATION/H + ANTIPORTER"/>
    <property type="match status" value="1"/>
</dbReference>
<accession>A0A6G3X6J7</accession>
<feature type="domain" description="Cation/H+ exchanger transmembrane" evidence="8">
    <location>
        <begin position="17"/>
        <end position="397"/>
    </location>
</feature>
<evidence type="ECO:0000256" key="2">
    <source>
        <dbReference type="ARBA" id="ARBA00022448"/>
    </source>
</evidence>
<feature type="transmembrane region" description="Helical" evidence="7">
    <location>
        <begin position="6"/>
        <end position="28"/>
    </location>
</feature>
<dbReference type="Gene3D" id="1.20.1530.20">
    <property type="match status" value="1"/>
</dbReference>
<organism evidence="9">
    <name type="scientific">Streptomyces sp. SID7499</name>
    <dbReference type="NCBI Taxonomy" id="2706086"/>
    <lineage>
        <taxon>Bacteria</taxon>
        <taxon>Bacillati</taxon>
        <taxon>Actinomycetota</taxon>
        <taxon>Actinomycetes</taxon>
        <taxon>Kitasatosporales</taxon>
        <taxon>Streptomycetaceae</taxon>
        <taxon>Streptomyces</taxon>
    </lineage>
</organism>
<protein>
    <submittedName>
        <fullName evidence="9">Cation:proton antiporter</fullName>
    </submittedName>
</protein>
<evidence type="ECO:0000256" key="6">
    <source>
        <dbReference type="ARBA" id="ARBA00023136"/>
    </source>
</evidence>
<evidence type="ECO:0000256" key="4">
    <source>
        <dbReference type="ARBA" id="ARBA00022989"/>
    </source>
</evidence>
<comment type="subcellular location">
    <subcellularLocation>
        <location evidence="1">Membrane</location>
        <topology evidence="1">Multi-pass membrane protein</topology>
    </subcellularLocation>
</comment>
<feature type="transmembrane region" description="Helical" evidence="7">
    <location>
        <begin position="173"/>
        <end position="196"/>
    </location>
</feature>